<dbReference type="Gene3D" id="2.60.120.10">
    <property type="entry name" value="Jelly Rolls"/>
    <property type="match status" value="1"/>
</dbReference>
<reference evidence="8" key="1">
    <citation type="submission" date="2022-09" db="EMBL/GenBank/DDBJ databases">
        <title>Fusarium specimens isolated from Avocado Roots.</title>
        <authorList>
            <person name="Stajich J."/>
            <person name="Roper C."/>
            <person name="Heimlech-Rivalta G."/>
        </authorList>
    </citation>
    <scope>NUCLEOTIDE SEQUENCE</scope>
    <source>
        <strain evidence="8">CF00136</strain>
    </source>
</reference>
<evidence type="ECO:0000256" key="5">
    <source>
        <dbReference type="ARBA" id="ARBA00023211"/>
    </source>
</evidence>
<evidence type="ECO:0000256" key="4">
    <source>
        <dbReference type="ARBA" id="ARBA00022723"/>
    </source>
</evidence>
<sequence length="240" mass="25704">MKFTAAVVSAILAFTSVTEAAPRNTRRGADGLSLTAQLQLADTAADRFTLLPEDKDFVFDFNKKQEGAGKGGELIAANRKTFPALVGTGSGMAFGRVDACGMNTLHVHPRSAELQIVTSGRLITEMVPENGVLDKDGNRRVIRTELKANMMTPFYQGSIHTQYNPDCEPASFVASFAAEDFGTGQMADELAAISDDVIAATFGQSIAGEDIDKVRKAIPKSIALGVDECLKKCNIQKRSI</sequence>
<keyword evidence="5" id="KW-0464">Manganese</keyword>
<keyword evidence="6" id="KW-0732">Signal</keyword>
<feature type="chain" id="PRO_5040795642" description="Cupin type-1 domain-containing protein" evidence="6">
    <location>
        <begin position="21"/>
        <end position="240"/>
    </location>
</feature>
<evidence type="ECO:0000256" key="1">
    <source>
        <dbReference type="ARBA" id="ARBA00004613"/>
    </source>
</evidence>
<dbReference type="Pfam" id="PF00190">
    <property type="entry name" value="Cupin_1"/>
    <property type="match status" value="1"/>
</dbReference>
<feature type="domain" description="Cupin type-1" evidence="7">
    <location>
        <begin position="59"/>
        <end position="212"/>
    </location>
</feature>
<comment type="subcellular location">
    <subcellularLocation>
        <location evidence="1">Secreted</location>
    </subcellularLocation>
</comment>
<evidence type="ECO:0000313" key="8">
    <source>
        <dbReference type="EMBL" id="KAJ4269982.1"/>
    </source>
</evidence>
<accession>A0A9W8SCX2</accession>
<dbReference type="InterPro" id="IPR019780">
    <property type="entry name" value="Germin_Mn-BS"/>
</dbReference>
<name>A0A9W8SCX2_9HYPO</name>
<proteinExistence type="inferred from homology"/>
<feature type="signal peptide" evidence="6">
    <location>
        <begin position="1"/>
        <end position="20"/>
    </location>
</feature>
<keyword evidence="3" id="KW-0964">Secreted</keyword>
<evidence type="ECO:0000313" key="9">
    <source>
        <dbReference type="Proteomes" id="UP001152049"/>
    </source>
</evidence>
<keyword evidence="9" id="KW-1185">Reference proteome</keyword>
<evidence type="ECO:0000256" key="2">
    <source>
        <dbReference type="ARBA" id="ARBA00007456"/>
    </source>
</evidence>
<dbReference type="CDD" id="cd02241">
    <property type="entry name" value="cupin_OxOx"/>
    <property type="match status" value="1"/>
</dbReference>
<keyword evidence="4" id="KW-0479">Metal-binding</keyword>
<comment type="caution">
    <text evidence="8">The sequence shown here is derived from an EMBL/GenBank/DDBJ whole genome shotgun (WGS) entry which is preliminary data.</text>
</comment>
<dbReference type="AlphaFoldDB" id="A0A9W8SCX2"/>
<gene>
    <name evidence="8" type="ORF">NW762_001655</name>
</gene>
<dbReference type="SMART" id="SM00835">
    <property type="entry name" value="Cupin_1"/>
    <property type="match status" value="1"/>
</dbReference>
<organism evidence="8 9">
    <name type="scientific">Fusarium torreyae</name>
    <dbReference type="NCBI Taxonomy" id="1237075"/>
    <lineage>
        <taxon>Eukaryota</taxon>
        <taxon>Fungi</taxon>
        <taxon>Dikarya</taxon>
        <taxon>Ascomycota</taxon>
        <taxon>Pezizomycotina</taxon>
        <taxon>Sordariomycetes</taxon>
        <taxon>Hypocreomycetidae</taxon>
        <taxon>Hypocreales</taxon>
        <taxon>Nectriaceae</taxon>
        <taxon>Fusarium</taxon>
    </lineage>
</organism>
<dbReference type="InterPro" id="IPR001929">
    <property type="entry name" value="Germin"/>
</dbReference>
<dbReference type="InterPro" id="IPR011051">
    <property type="entry name" value="RmlC_Cupin_sf"/>
</dbReference>
<evidence type="ECO:0000256" key="6">
    <source>
        <dbReference type="SAM" id="SignalP"/>
    </source>
</evidence>
<protein>
    <recommendedName>
        <fullName evidence="7">Cupin type-1 domain-containing protein</fullName>
    </recommendedName>
</protein>
<dbReference type="GO" id="GO:0005576">
    <property type="term" value="C:extracellular region"/>
    <property type="evidence" value="ECO:0007669"/>
    <property type="project" value="UniProtKB-SubCell"/>
</dbReference>
<dbReference type="PROSITE" id="PS00725">
    <property type="entry name" value="GERMIN"/>
    <property type="match status" value="1"/>
</dbReference>
<evidence type="ECO:0000259" key="7">
    <source>
        <dbReference type="SMART" id="SM00835"/>
    </source>
</evidence>
<dbReference type="GO" id="GO:0030145">
    <property type="term" value="F:manganese ion binding"/>
    <property type="evidence" value="ECO:0007669"/>
    <property type="project" value="InterPro"/>
</dbReference>
<dbReference type="EMBL" id="JAOQAZ010000002">
    <property type="protein sequence ID" value="KAJ4269982.1"/>
    <property type="molecule type" value="Genomic_DNA"/>
</dbReference>
<dbReference type="PANTHER" id="PTHR31238">
    <property type="entry name" value="GERMIN-LIKE PROTEIN SUBFAMILY 3 MEMBER 3"/>
    <property type="match status" value="1"/>
</dbReference>
<dbReference type="Proteomes" id="UP001152049">
    <property type="component" value="Unassembled WGS sequence"/>
</dbReference>
<comment type="similarity">
    <text evidence="2">Belongs to the germin family.</text>
</comment>
<dbReference type="OrthoDB" id="1921208at2759"/>
<dbReference type="SUPFAM" id="SSF51182">
    <property type="entry name" value="RmlC-like cupins"/>
    <property type="match status" value="1"/>
</dbReference>
<dbReference type="InterPro" id="IPR006045">
    <property type="entry name" value="Cupin_1"/>
</dbReference>
<dbReference type="InterPro" id="IPR014710">
    <property type="entry name" value="RmlC-like_jellyroll"/>
</dbReference>
<dbReference type="FunFam" id="2.60.120.10:FF:000150">
    <property type="entry name" value="Spherulin, putative"/>
    <property type="match status" value="1"/>
</dbReference>
<evidence type="ECO:0000256" key="3">
    <source>
        <dbReference type="ARBA" id="ARBA00022525"/>
    </source>
</evidence>